<dbReference type="InterPro" id="IPR031325">
    <property type="entry name" value="RHS_repeat"/>
</dbReference>
<dbReference type="InterPro" id="IPR045351">
    <property type="entry name" value="DUF6531"/>
</dbReference>
<gene>
    <name evidence="5" type="ORF">Ade02nite_87750</name>
</gene>
<dbReference type="PANTHER" id="PTHR32305">
    <property type="match status" value="1"/>
</dbReference>
<dbReference type="InterPro" id="IPR006530">
    <property type="entry name" value="YD"/>
</dbReference>
<dbReference type="SUPFAM" id="SSF51294">
    <property type="entry name" value="Hedgehog/intein (Hint) domain"/>
    <property type="match status" value="1"/>
</dbReference>
<comment type="caution">
    <text evidence="5">The sequence shown here is derived from an EMBL/GenBank/DDBJ whole genome shotgun (WGS) entry which is preliminary data.</text>
</comment>
<dbReference type="Gene3D" id="2.180.10.10">
    <property type="entry name" value="RHS repeat-associated core"/>
    <property type="match status" value="3"/>
</dbReference>
<evidence type="ECO:0000259" key="4">
    <source>
        <dbReference type="SMART" id="SM00306"/>
    </source>
</evidence>
<keyword evidence="1" id="KW-0677">Repeat</keyword>
<feature type="region of interest" description="Disordered" evidence="2">
    <location>
        <begin position="1577"/>
        <end position="1599"/>
    </location>
</feature>
<reference evidence="5 6" key="1">
    <citation type="submission" date="2021-01" db="EMBL/GenBank/DDBJ databases">
        <title>Whole genome shotgun sequence of Actinoplanes deccanensis NBRC 13994.</title>
        <authorList>
            <person name="Komaki H."/>
            <person name="Tamura T."/>
        </authorList>
    </citation>
    <scope>NUCLEOTIDE SEQUENCE [LARGE SCALE GENOMIC DNA]</scope>
    <source>
        <strain evidence="5 6">NBRC 13994</strain>
    </source>
</reference>
<dbReference type="InterPro" id="IPR050708">
    <property type="entry name" value="T6SS_VgrG/RHS"/>
</dbReference>
<name>A0ABQ3YJF8_9ACTN</name>
<dbReference type="Pfam" id="PF25023">
    <property type="entry name" value="TEN_YD-shell"/>
    <property type="match status" value="3"/>
</dbReference>
<feature type="compositionally biased region" description="Pro residues" evidence="2">
    <location>
        <begin position="39"/>
        <end position="48"/>
    </location>
</feature>
<dbReference type="Pfam" id="PF20148">
    <property type="entry name" value="DUF6531"/>
    <property type="match status" value="1"/>
</dbReference>
<feature type="chain" id="PRO_5045280761" description="Hint domain-containing protein" evidence="3">
    <location>
        <begin position="23"/>
        <end position="1967"/>
    </location>
</feature>
<proteinExistence type="predicted"/>
<feature type="region of interest" description="Disordered" evidence="2">
    <location>
        <begin position="636"/>
        <end position="679"/>
    </location>
</feature>
<dbReference type="NCBIfam" id="TIGR03696">
    <property type="entry name" value="Rhs_assc_core"/>
    <property type="match status" value="1"/>
</dbReference>
<dbReference type="EMBL" id="BOMI01000186">
    <property type="protein sequence ID" value="GID80134.1"/>
    <property type="molecule type" value="Genomic_DNA"/>
</dbReference>
<dbReference type="SUPFAM" id="SSF63829">
    <property type="entry name" value="Calcium-dependent phosphotriesterase"/>
    <property type="match status" value="1"/>
</dbReference>
<feature type="compositionally biased region" description="Basic and acidic residues" evidence="2">
    <location>
        <begin position="664"/>
        <end position="679"/>
    </location>
</feature>
<dbReference type="InterPro" id="IPR022385">
    <property type="entry name" value="Rhs_assc_core"/>
</dbReference>
<feature type="region of interest" description="Disordered" evidence="2">
    <location>
        <begin position="30"/>
        <end position="83"/>
    </location>
</feature>
<dbReference type="InterPro" id="IPR036844">
    <property type="entry name" value="Hint_dom_sf"/>
</dbReference>
<dbReference type="PROSITE" id="PS50818">
    <property type="entry name" value="INTEIN_C_TER"/>
    <property type="match status" value="1"/>
</dbReference>
<keyword evidence="3" id="KW-0732">Signal</keyword>
<sequence length="1967" mass="207588">MRIRSAALAALLAATVAPPAAAAAPPITAKAAPSTAPAPSGPGSPARPLPLSAQPNHGLPAGQRVPVEPPGTRASGPARTLSAKDFAAVPKPAAKAKAGELLLRSGYAAGDTSLVLYFDLADTAVTSWTATVFDAGTRAAQQSVTLGPGDLAGCGTPRRNCRGFGGAEGWALDAGHDYFAQITATYPDGSTVTSPPSNTASPRTLADSPAVPAAQAVGCACPNALGRTTSGQKLRGSGVNTGTGAYTRTESDLAMSSFAVPFALNRVYSSANTTAGLFGTGWASTLDLRVTATPAGATVRAEDGAQADYTAADDGSFGKPAGVRSDLKKTADGWELTTPEQVHYRFDGGGRLTAVRNARGLGLTLSYYGSALTSVTDAAGRKVTVETRTDLGLIRKVSLPDGRATQFDYEGGRLRSVQAATGQTSQYRYDNGRLSQVVDARGQVQLTNTYNGTTGRVEQQRDVFGKVTTVAWDEARQEAKVTDPDGVVDTDGYAGNLLQYSQNGNGDSASQRYDERANPVLNVDGNGNQHATGFDTAGNPTSQQAPEPLGFGTAAAYQAGNRPTRYTDGRGNTWNVEYNEFHEVTKRTDAENHSHSYAYDDRGLLRSQTDPRGKVTRYEYDAAGNHTAIVAPTGRRTQYGYDGTGRRTSMTDPRGYLTKYTSDQLDRPKTQQDPDKGQPWRTDYDEVGHLAVQTDPLSHNTRFDYDAAGRLTTVKSPVGRLTTYGYTAAGRLASVTDGVGNKTTYAYSTKGLLEKLVTPRGNVAGADAAAYTWTFHYDANDNPVRRTHPNPGGGTVTRDTSWDELNRAIGDIDELGKQTTSGFDNADNVTSVTDPVSSAVSLTYDKANRPTTSIDPRGNVTRVEHDEAGNVVKQTTATGGVTTFTYDDDGRLLSSVEPRGNVAGADADAYRTRYAYDLAGNLSTVTDPLGHVTKFAYDATNRTTTMTDAKGHVTTWRYDDADRTVAVRGPDATSDQQATTYDYDADSLVTAVHDANRHTRSMLYDVAGRLVATTDDLGRFREYAYDPDGNLTETVTARTVADPRNPGRDPDRAQRTITDTFDSLSRLTQRKLGTSGPAYTYGYDAKDRLTAANDPSGGYTADYDDAGRPTRIARGDRAFGYGYDAAGNVTSRRYPDGTALTAAYDDDNRVTELAGPAGTWAFHYDPAGRRVRTDLPAGDLRENRDYDRSGRLTGVSTTTAAGGPSGTIGAFALALDAVGNTNSITTTRGGVSEQVAYAYDAADRLTSACYATPSCSSGGTGRIDYRYDPVGNRTSQARSGSAGSGTTTYRYDVVDQLLSETTGSATKTYKYDLEGNQLDAGADRFSYHLDHTLLSATVGGTTTTYDYDANGLRLTSATGAATRTFEWDPVGPLPQIAIDRSGADSRTFTYLPDGASAALTAGGAHHYYVHDWLGGTSAMVAGSGAVESVLDYDPFGVERTSPTRAGVTVTPDAAATANPLRFTGQYSDPTLGGDYYQRARVYSPSTGRFTGVDPVRSGVGEPSVSPYAYVANRPTVAVDPSGLLLDDLLDTVEEKASDIGDAISGAVDKAASATEDVASEAKEWGEETLQGIEDTAHDLDTAAGTSFDKADRDPGRRSAARNRLKERATTLLDDEKLKSAIEAEYAEDEGNPIRQGTRATLDIASLLIGGESTAARAGARNTATAGRAEAVAGRDAAMAVRESAAGSSRSLGTACLGNSFTGGTEVKLADGSTKPISEIRIGDKVAAADPATATAGGRTVTALIAGEGEKHLVDVTVEADGADATVTATDGHPFWVEDTRRWTAAKDLRTGQRVRTDTGAAVTIVALRPYTERERVYNLSVDGLHTYHVLAGKTPVLVHNCSTAIRSVRAKVAQMKSAMSQGEAGRTTYAAAHVTTAGGKPELWVAGAGRDGRVPRAVRGNGKAINVKSPAPPDQAHLPHINDAEMHLYRAAQARGATINAIGATRPVCGWCQSRLPDDIVIVTELK</sequence>
<dbReference type="InterPro" id="IPR056823">
    <property type="entry name" value="TEN-like_YD-shell"/>
</dbReference>
<feature type="compositionally biased region" description="Basic and acidic residues" evidence="2">
    <location>
        <begin position="1179"/>
        <end position="1190"/>
    </location>
</feature>
<dbReference type="NCBIfam" id="TIGR01443">
    <property type="entry name" value="intein_Cterm"/>
    <property type="match status" value="1"/>
</dbReference>
<organism evidence="5 6">
    <name type="scientific">Paractinoplanes deccanensis</name>
    <dbReference type="NCBI Taxonomy" id="113561"/>
    <lineage>
        <taxon>Bacteria</taxon>
        <taxon>Bacillati</taxon>
        <taxon>Actinomycetota</taxon>
        <taxon>Actinomycetes</taxon>
        <taxon>Micromonosporales</taxon>
        <taxon>Micromonosporaceae</taxon>
        <taxon>Paractinoplanes</taxon>
    </lineage>
</organism>
<evidence type="ECO:0000256" key="2">
    <source>
        <dbReference type="SAM" id="MobiDB-lite"/>
    </source>
</evidence>
<feature type="region of interest" description="Disordered" evidence="2">
    <location>
        <begin position="1179"/>
        <end position="1199"/>
    </location>
</feature>
<dbReference type="NCBIfam" id="TIGR01643">
    <property type="entry name" value="YD_repeat_2x"/>
    <property type="match status" value="10"/>
</dbReference>
<dbReference type="InterPro" id="IPR003587">
    <property type="entry name" value="Hint_dom_N"/>
</dbReference>
<dbReference type="Proteomes" id="UP000609879">
    <property type="component" value="Unassembled WGS sequence"/>
</dbReference>
<accession>A0ABQ3YJF8</accession>
<feature type="signal peptide" evidence="3">
    <location>
        <begin position="1"/>
        <end position="22"/>
    </location>
</feature>
<dbReference type="PANTHER" id="PTHR32305:SF15">
    <property type="entry name" value="PROTEIN RHSA-RELATED"/>
    <property type="match status" value="1"/>
</dbReference>
<feature type="domain" description="Hint" evidence="4">
    <location>
        <begin position="1697"/>
        <end position="1798"/>
    </location>
</feature>
<keyword evidence="6" id="KW-1185">Reference proteome</keyword>
<dbReference type="SMART" id="SM00306">
    <property type="entry name" value="HintN"/>
    <property type="match status" value="1"/>
</dbReference>
<dbReference type="InterPro" id="IPR030934">
    <property type="entry name" value="Intein_C"/>
</dbReference>
<evidence type="ECO:0000256" key="1">
    <source>
        <dbReference type="ARBA" id="ARBA00022737"/>
    </source>
</evidence>
<dbReference type="Gene3D" id="2.170.16.10">
    <property type="entry name" value="Hedgehog/Intein (Hint) domain"/>
    <property type="match status" value="1"/>
</dbReference>
<dbReference type="Pfam" id="PF05593">
    <property type="entry name" value="RHS_repeat"/>
    <property type="match status" value="3"/>
</dbReference>
<dbReference type="Pfam" id="PF07591">
    <property type="entry name" value="PT-HINT"/>
    <property type="match status" value="1"/>
</dbReference>
<evidence type="ECO:0000313" key="5">
    <source>
        <dbReference type="EMBL" id="GID80134.1"/>
    </source>
</evidence>
<dbReference type="CDD" id="cd00081">
    <property type="entry name" value="Hint"/>
    <property type="match status" value="1"/>
</dbReference>
<evidence type="ECO:0000256" key="3">
    <source>
        <dbReference type="SAM" id="SignalP"/>
    </source>
</evidence>
<dbReference type="RefSeq" id="WP_203777152.1">
    <property type="nucleotide sequence ID" value="NZ_BAAABO010000024.1"/>
</dbReference>
<evidence type="ECO:0000313" key="6">
    <source>
        <dbReference type="Proteomes" id="UP000609879"/>
    </source>
</evidence>
<protein>
    <recommendedName>
        <fullName evidence="4">Hint domain-containing protein</fullName>
    </recommendedName>
</protein>